<keyword evidence="4 12" id="KW-0813">Transport</keyword>
<keyword evidence="7 12" id="KW-0375">Hydrogen ion transport</keyword>
<evidence type="ECO:0000256" key="4">
    <source>
        <dbReference type="ARBA" id="ARBA00022448"/>
    </source>
</evidence>
<proteinExistence type="inferred from homology"/>
<comment type="subcellular location">
    <subcellularLocation>
        <location evidence="1 12">Mitochondrion membrane</location>
        <topology evidence="1 12">Single-pass membrane protein</topology>
    </subcellularLocation>
</comment>
<evidence type="ECO:0000256" key="2">
    <source>
        <dbReference type="ARBA" id="ARBA00008892"/>
    </source>
</evidence>
<dbReference type="GO" id="GO:0031966">
    <property type="term" value="C:mitochondrial membrane"/>
    <property type="evidence" value="ECO:0007669"/>
    <property type="project" value="UniProtKB-SubCell"/>
</dbReference>
<keyword evidence="10 12" id="KW-0496">Mitochondrion</keyword>
<keyword evidence="5 12" id="KW-0138">CF(0)</keyword>
<keyword evidence="6 12" id="KW-0812">Transmembrane</keyword>
<accession>B2CKT4</accession>
<evidence type="ECO:0000256" key="5">
    <source>
        <dbReference type="ARBA" id="ARBA00022547"/>
    </source>
</evidence>
<dbReference type="InterPro" id="IPR001421">
    <property type="entry name" value="ATP8_metazoa"/>
</dbReference>
<evidence type="ECO:0000256" key="3">
    <source>
        <dbReference type="ARBA" id="ARBA00011291"/>
    </source>
</evidence>
<dbReference type="GO" id="GO:0045259">
    <property type="term" value="C:proton-transporting ATP synthase complex"/>
    <property type="evidence" value="ECO:0007669"/>
    <property type="project" value="UniProtKB-KW"/>
</dbReference>
<dbReference type="GO" id="GO:0015986">
    <property type="term" value="P:proton motive force-driven ATP synthesis"/>
    <property type="evidence" value="ECO:0007669"/>
    <property type="project" value="InterPro"/>
</dbReference>
<evidence type="ECO:0000313" key="14">
    <source>
        <dbReference type="EMBL" id="ACA62646.1"/>
    </source>
</evidence>
<evidence type="ECO:0000256" key="12">
    <source>
        <dbReference type="RuleBase" id="RU003661"/>
    </source>
</evidence>
<dbReference type="GeneID" id="6335935"/>
<keyword evidence="11 13" id="KW-0472">Membrane</keyword>
<protein>
    <recommendedName>
        <fullName evidence="12">ATP synthase complex subunit 8</fullName>
    </recommendedName>
</protein>
<keyword evidence="8 13" id="KW-1133">Transmembrane helix</keyword>
<dbReference type="RefSeq" id="YP_001936583.1">
    <property type="nucleotide sequence ID" value="NC_010777.1"/>
</dbReference>
<evidence type="ECO:0000256" key="10">
    <source>
        <dbReference type="ARBA" id="ARBA00023128"/>
    </source>
</evidence>
<comment type="similarity">
    <text evidence="2 12">Belongs to the ATPase protein 8 family.</text>
</comment>
<dbReference type="AlphaFoldDB" id="B2CKT4"/>
<evidence type="ECO:0000256" key="9">
    <source>
        <dbReference type="ARBA" id="ARBA00023065"/>
    </source>
</evidence>
<keyword evidence="9 12" id="KW-0406">Ion transport</keyword>
<sequence>MPQLSPLMWVFSFLMILFFLFGLILLESNFKHTDKNVSSSLNKSFVALKW</sequence>
<evidence type="ECO:0000256" key="11">
    <source>
        <dbReference type="ARBA" id="ARBA00023136"/>
    </source>
</evidence>
<geneLocation type="mitochondrion" evidence="14"/>
<evidence type="ECO:0000256" key="6">
    <source>
        <dbReference type="ARBA" id="ARBA00022692"/>
    </source>
</evidence>
<feature type="transmembrane region" description="Helical" evidence="13">
    <location>
        <begin position="6"/>
        <end position="26"/>
    </location>
</feature>
<name>B2CKT4_HYPTH</name>
<dbReference type="EMBL" id="EU523753">
    <property type="protein sequence ID" value="ACA62646.1"/>
    <property type="molecule type" value="Genomic_DNA"/>
</dbReference>
<reference evidence="14" key="1">
    <citation type="journal article" date="2008" name="Mol. Biol. Evol.">
        <title>Parallel evolution of truncated transfer RNA genes in arachnid mitochondrial genomes.</title>
        <authorList>
            <person name="Masta S.E."/>
            <person name="Boore J.L."/>
        </authorList>
    </citation>
    <scope>NUCLEOTIDE SEQUENCE</scope>
</reference>
<evidence type="ECO:0000256" key="7">
    <source>
        <dbReference type="ARBA" id="ARBA00022781"/>
    </source>
</evidence>
<gene>
    <name evidence="14" type="primary">ATP8</name>
</gene>
<evidence type="ECO:0000256" key="13">
    <source>
        <dbReference type="SAM" id="Phobius"/>
    </source>
</evidence>
<dbReference type="GO" id="GO:0015078">
    <property type="term" value="F:proton transmembrane transporter activity"/>
    <property type="evidence" value="ECO:0007669"/>
    <property type="project" value="InterPro"/>
</dbReference>
<dbReference type="Pfam" id="PF00895">
    <property type="entry name" value="ATP-synt_8"/>
    <property type="match status" value="1"/>
</dbReference>
<comment type="subunit">
    <text evidence="3">F-type ATPases have 2 components, CF(1) - the catalytic core - and CF(0) - the membrane proton channel.</text>
</comment>
<evidence type="ECO:0000256" key="1">
    <source>
        <dbReference type="ARBA" id="ARBA00004304"/>
    </source>
</evidence>
<organism evidence="14">
    <name type="scientific">Hypochilus thorelli</name>
    <name type="common">Thorell's lampshade-web spider</name>
    <dbReference type="NCBI Taxonomy" id="139869"/>
    <lineage>
        <taxon>Eukaryota</taxon>
        <taxon>Metazoa</taxon>
        <taxon>Ecdysozoa</taxon>
        <taxon>Arthropoda</taxon>
        <taxon>Chelicerata</taxon>
        <taxon>Arachnida</taxon>
        <taxon>Araneae</taxon>
        <taxon>Araneomorphae</taxon>
        <taxon>Hypochilidae</taxon>
        <taxon>Hypochilus</taxon>
    </lineage>
</organism>
<evidence type="ECO:0000256" key="8">
    <source>
        <dbReference type="ARBA" id="ARBA00022989"/>
    </source>
</evidence>
<dbReference type="CTD" id="4509"/>